<sequence>MSKKVLRKTKCDACGYFVYPVQLDNGMIKCPICNEEMCNMGGSCNPRTEFKKDNREACF</sequence>
<evidence type="ECO:0000313" key="1">
    <source>
        <dbReference type="EMBL" id="GAH34584.1"/>
    </source>
</evidence>
<protein>
    <submittedName>
        <fullName evidence="1">Uncharacterized protein</fullName>
    </submittedName>
</protein>
<reference evidence="1" key="1">
    <citation type="journal article" date="2014" name="Front. Microbiol.">
        <title>High frequency of phylogenetically diverse reductive dehalogenase-homologous genes in deep subseafloor sedimentary metagenomes.</title>
        <authorList>
            <person name="Kawai M."/>
            <person name="Futagami T."/>
            <person name="Toyoda A."/>
            <person name="Takaki Y."/>
            <person name="Nishi S."/>
            <person name="Hori S."/>
            <person name="Arai W."/>
            <person name="Tsubouchi T."/>
            <person name="Morono Y."/>
            <person name="Uchiyama I."/>
            <person name="Ito T."/>
            <person name="Fujiyama A."/>
            <person name="Inagaki F."/>
            <person name="Takami H."/>
        </authorList>
    </citation>
    <scope>NUCLEOTIDE SEQUENCE</scope>
    <source>
        <strain evidence="1">Expedition CK06-06</strain>
    </source>
</reference>
<organism evidence="1">
    <name type="scientific">marine sediment metagenome</name>
    <dbReference type="NCBI Taxonomy" id="412755"/>
    <lineage>
        <taxon>unclassified sequences</taxon>
        <taxon>metagenomes</taxon>
        <taxon>ecological metagenomes</taxon>
    </lineage>
</organism>
<dbReference type="AlphaFoldDB" id="X1FZ32"/>
<comment type="caution">
    <text evidence="1">The sequence shown here is derived from an EMBL/GenBank/DDBJ whole genome shotgun (WGS) entry which is preliminary data.</text>
</comment>
<proteinExistence type="predicted"/>
<gene>
    <name evidence="1" type="ORF">S03H2_10324</name>
</gene>
<accession>X1FZ32</accession>
<name>X1FZ32_9ZZZZ</name>
<dbReference type="EMBL" id="BARU01005318">
    <property type="protein sequence ID" value="GAH34584.1"/>
    <property type="molecule type" value="Genomic_DNA"/>
</dbReference>